<dbReference type="InterPro" id="IPR051739">
    <property type="entry name" value="Rhomboid_IM_Serine_Proteases"/>
</dbReference>
<accession>A0ABN7RXE4</accession>
<keyword evidence="6 9" id="KW-1133">Transmembrane helix</keyword>
<keyword evidence="5 9" id="KW-0812">Transmembrane</keyword>
<organism evidence="11 12">
    <name type="scientific">Oikopleura dioica</name>
    <name type="common">Tunicate</name>
    <dbReference type="NCBI Taxonomy" id="34765"/>
    <lineage>
        <taxon>Eukaryota</taxon>
        <taxon>Metazoa</taxon>
        <taxon>Chordata</taxon>
        <taxon>Tunicata</taxon>
        <taxon>Appendicularia</taxon>
        <taxon>Copelata</taxon>
        <taxon>Oikopleuridae</taxon>
        <taxon>Oikopleura</taxon>
    </lineage>
</organism>
<evidence type="ECO:0000259" key="10">
    <source>
        <dbReference type="Pfam" id="PF01694"/>
    </source>
</evidence>
<evidence type="ECO:0000256" key="4">
    <source>
        <dbReference type="ARBA" id="ARBA00013039"/>
    </source>
</evidence>
<dbReference type="InterPro" id="IPR022764">
    <property type="entry name" value="Peptidase_S54_rhomboid_dom"/>
</dbReference>
<dbReference type="PANTHER" id="PTHR45840">
    <property type="entry name" value="RHOMBOID-RELATED PROTEIN"/>
    <property type="match status" value="1"/>
</dbReference>
<feature type="domain" description="Peptidase S54 rhomboid" evidence="10">
    <location>
        <begin position="154"/>
        <end position="278"/>
    </location>
</feature>
<evidence type="ECO:0000256" key="6">
    <source>
        <dbReference type="ARBA" id="ARBA00022989"/>
    </source>
</evidence>
<evidence type="ECO:0000256" key="2">
    <source>
        <dbReference type="ARBA" id="ARBA00004141"/>
    </source>
</evidence>
<protein>
    <recommendedName>
        <fullName evidence="4">rhomboid protease</fullName>
        <ecNumber evidence="4">3.4.21.105</ecNumber>
    </recommendedName>
</protein>
<proteinExistence type="inferred from homology"/>
<comment type="subcellular location">
    <subcellularLocation>
        <location evidence="2">Membrane</location>
        <topology evidence="2">Multi-pass membrane protein</topology>
    </subcellularLocation>
</comment>
<evidence type="ECO:0000256" key="7">
    <source>
        <dbReference type="ARBA" id="ARBA00023136"/>
    </source>
</evidence>
<evidence type="ECO:0000256" key="9">
    <source>
        <dbReference type="SAM" id="Phobius"/>
    </source>
</evidence>
<dbReference type="PANTHER" id="PTHR45840:SF2">
    <property type="entry name" value="PROTEIN RHOMBOID-RELATED"/>
    <property type="match status" value="1"/>
</dbReference>
<comment type="similarity">
    <text evidence="3">Belongs to the peptidase S54 family.</text>
</comment>
<evidence type="ECO:0000313" key="11">
    <source>
        <dbReference type="EMBL" id="CAG5087840.1"/>
    </source>
</evidence>
<dbReference type="InterPro" id="IPR035952">
    <property type="entry name" value="Rhomboid-like_sf"/>
</dbReference>
<feature type="transmembrane region" description="Helical" evidence="9">
    <location>
        <begin position="175"/>
        <end position="192"/>
    </location>
</feature>
<dbReference type="Proteomes" id="UP001158576">
    <property type="component" value="Chromosome PAR"/>
</dbReference>
<feature type="compositionally biased region" description="Polar residues" evidence="8">
    <location>
        <begin position="13"/>
        <end position="31"/>
    </location>
</feature>
<evidence type="ECO:0000256" key="8">
    <source>
        <dbReference type="SAM" id="MobiDB-lite"/>
    </source>
</evidence>
<comment type="catalytic activity">
    <reaction evidence="1">
        <text>Cleaves type-1 transmembrane domains using a catalytic dyad composed of serine and histidine that are contributed by different transmembrane domains.</text>
        <dbReference type="EC" id="3.4.21.105"/>
    </reaction>
</comment>
<evidence type="ECO:0000256" key="1">
    <source>
        <dbReference type="ARBA" id="ARBA00000156"/>
    </source>
</evidence>
<feature type="transmembrane region" description="Helical" evidence="9">
    <location>
        <begin position="125"/>
        <end position="145"/>
    </location>
</feature>
<feature type="transmembrane region" description="Helical" evidence="9">
    <location>
        <begin position="225"/>
        <end position="245"/>
    </location>
</feature>
<keyword evidence="12" id="KW-1185">Reference proteome</keyword>
<keyword evidence="7 9" id="KW-0472">Membrane</keyword>
<name>A0ABN7RXE4_OIKDI</name>
<evidence type="ECO:0000256" key="5">
    <source>
        <dbReference type="ARBA" id="ARBA00022692"/>
    </source>
</evidence>
<reference evidence="11 12" key="1">
    <citation type="submission" date="2021-04" db="EMBL/GenBank/DDBJ databases">
        <authorList>
            <person name="Bliznina A."/>
        </authorList>
    </citation>
    <scope>NUCLEOTIDE SEQUENCE [LARGE SCALE GENOMIC DNA]</scope>
</reference>
<gene>
    <name evidence="11" type="ORF">OKIOD_LOCUS3203</name>
</gene>
<evidence type="ECO:0000256" key="3">
    <source>
        <dbReference type="ARBA" id="ARBA00009045"/>
    </source>
</evidence>
<dbReference type="EMBL" id="OU015568">
    <property type="protein sequence ID" value="CAG5087840.1"/>
    <property type="molecule type" value="Genomic_DNA"/>
</dbReference>
<feature type="transmembrane region" description="Helical" evidence="9">
    <location>
        <begin position="289"/>
        <end position="311"/>
    </location>
</feature>
<sequence>MREQEEQHYGNITEAQSSSARQYGSQYNVPSQNHQVQNQHYHHQPNAPMPKPRQQLPQRANNQYSSVNYSQGNSAAHYIHSPPKKSTFMNEVYKTASPGTSSSDRQDLIQQHTWKPNGKDDSGGFPWFTILITLAQTGYFFYMYWSAVGAPSSNMIMQLVVGSLLEIVHGTTRIMIIYTIGVIVGGITAVVITPSIHLVGASGGDFCLVTTVLAGVVLNCDTMNLAGALIRIILFGGYLVAEGYMSVQRYKDGDHQISWAAHLGGAVTGLLIGTVVLRNMDIKKCENVCRILSLILFIGYLGVLTAMWFLIIEEENEINDGIDVFQNIFKPEKEK</sequence>
<dbReference type="SUPFAM" id="SSF144091">
    <property type="entry name" value="Rhomboid-like"/>
    <property type="match status" value="1"/>
</dbReference>
<feature type="region of interest" description="Disordered" evidence="8">
    <location>
        <begin position="1"/>
        <end position="60"/>
    </location>
</feature>
<dbReference type="Pfam" id="PF01694">
    <property type="entry name" value="Rhomboid"/>
    <property type="match status" value="1"/>
</dbReference>
<feature type="transmembrane region" description="Helical" evidence="9">
    <location>
        <begin position="198"/>
        <end position="218"/>
    </location>
</feature>
<evidence type="ECO:0000313" key="12">
    <source>
        <dbReference type="Proteomes" id="UP001158576"/>
    </source>
</evidence>
<dbReference type="EC" id="3.4.21.105" evidence="4"/>
<feature type="transmembrane region" description="Helical" evidence="9">
    <location>
        <begin position="257"/>
        <end position="277"/>
    </location>
</feature>
<dbReference type="Gene3D" id="1.20.1540.10">
    <property type="entry name" value="Rhomboid-like"/>
    <property type="match status" value="1"/>
</dbReference>